<dbReference type="PANTHER" id="PTHR11079">
    <property type="entry name" value="CYTOSINE DEAMINASE FAMILY MEMBER"/>
    <property type="match status" value="1"/>
</dbReference>
<dbReference type="PROSITE" id="PS51747">
    <property type="entry name" value="CYT_DCMP_DEAMINASES_2"/>
    <property type="match status" value="1"/>
</dbReference>
<dbReference type="InterPro" id="IPR016193">
    <property type="entry name" value="Cytidine_deaminase-like"/>
</dbReference>
<dbReference type="GO" id="GO:0052717">
    <property type="term" value="F:tRNA-specific adenosine-34 deaminase activity"/>
    <property type="evidence" value="ECO:0007669"/>
    <property type="project" value="TreeGrafter"/>
</dbReference>
<keyword evidence="5" id="KW-1185">Reference proteome</keyword>
<dbReference type="OMA" id="GLESHYQ"/>
<dbReference type="AlphaFoldDB" id="A7TKV8"/>
<protein>
    <recommendedName>
        <fullName evidence="3">CMP/dCMP-type deaminase domain-containing protein</fullName>
    </recommendedName>
</protein>
<dbReference type="GO" id="GO:0002100">
    <property type="term" value="P:tRNA wobble adenosine to inosine editing"/>
    <property type="evidence" value="ECO:0007669"/>
    <property type="project" value="EnsemblFungi"/>
</dbReference>
<name>A7TKV8_VANPO</name>
<evidence type="ECO:0000256" key="2">
    <source>
        <dbReference type="ARBA" id="ARBA00038160"/>
    </source>
</evidence>
<evidence type="ECO:0000313" key="4">
    <source>
        <dbReference type="EMBL" id="EDO17113.1"/>
    </source>
</evidence>
<feature type="domain" description="CMP/dCMP-type deaminase" evidence="3">
    <location>
        <begin position="158"/>
        <end position="294"/>
    </location>
</feature>
<keyword evidence="1" id="KW-0819">tRNA processing</keyword>
<dbReference type="Gene3D" id="3.40.140.10">
    <property type="entry name" value="Cytidine Deaminase, domain 2"/>
    <property type="match status" value="1"/>
</dbReference>
<sequence length="327" mass="38162">MVKIKSNPLKIDFVKCIIEDKLLQLKSKVSEDTPDLLKVWTIDIDPRESKYVIELIRNKLQPDDPISFLHIKRIKKLKDKKLLTVILCSEELYENVEDIEALLEMYKDKFSYDNLQCEVSVPRNPPPTREIMLSWSELYWPLNWNGNPNDQILNDYKIDMEMITKMLNIISKKSNELDSGNDRLPIVTAFVNPTNPEDYILSIDERDSTGNILDHSIMSGIQKIAKSERSNRLKNMTQESDELTYLCLNFDVYTTHEPCSMCSMALVHSRIKRCIFINQMNKTGCLKLHSGDSYCMQDNKLLNSKYEVFQWLGDDYKIPKIDDRICC</sequence>
<dbReference type="FunCoup" id="A7TKV8">
    <property type="interactions" value="42"/>
</dbReference>
<dbReference type="GO" id="GO:0005777">
    <property type="term" value="C:peroxisome"/>
    <property type="evidence" value="ECO:0007669"/>
    <property type="project" value="EnsemblFungi"/>
</dbReference>
<dbReference type="PhylomeDB" id="A7TKV8"/>
<dbReference type="SUPFAM" id="SSF53927">
    <property type="entry name" value="Cytidine deaminase-like"/>
    <property type="match status" value="1"/>
</dbReference>
<evidence type="ECO:0000259" key="3">
    <source>
        <dbReference type="PROSITE" id="PS51747"/>
    </source>
</evidence>
<dbReference type="InParanoid" id="A7TKV8"/>
<dbReference type="GO" id="GO:0052718">
    <property type="term" value="C:tRNA-specific adenosine-34 deaminase complex"/>
    <property type="evidence" value="ECO:0007669"/>
    <property type="project" value="EnsemblFungi"/>
</dbReference>
<dbReference type="EMBL" id="DS480410">
    <property type="protein sequence ID" value="EDO17113.1"/>
    <property type="molecule type" value="Genomic_DNA"/>
</dbReference>
<dbReference type="GO" id="GO:0005634">
    <property type="term" value="C:nucleus"/>
    <property type="evidence" value="ECO:0007669"/>
    <property type="project" value="TreeGrafter"/>
</dbReference>
<evidence type="ECO:0000313" key="5">
    <source>
        <dbReference type="Proteomes" id="UP000000267"/>
    </source>
</evidence>
<dbReference type="InterPro" id="IPR002125">
    <property type="entry name" value="CMP_dCMP_dom"/>
</dbReference>
<dbReference type="GeneID" id="5545306"/>
<accession>A7TKV8</accession>
<dbReference type="Pfam" id="PF00383">
    <property type="entry name" value="dCMP_cyt_deam_1"/>
    <property type="match status" value="1"/>
</dbReference>
<dbReference type="PANTHER" id="PTHR11079:SF156">
    <property type="entry name" value="INACTIVE TRNA-SPECIFIC ADENOSINE DEAMINASE-LIKE PROTEIN 3-RELATED"/>
    <property type="match status" value="1"/>
</dbReference>
<evidence type="ECO:0000256" key="1">
    <source>
        <dbReference type="ARBA" id="ARBA00022694"/>
    </source>
</evidence>
<dbReference type="HOGENOM" id="CLU_013817_2_0_1"/>
<dbReference type="Proteomes" id="UP000000267">
    <property type="component" value="Unassembled WGS sequence"/>
</dbReference>
<dbReference type="RefSeq" id="XP_001644971.1">
    <property type="nucleotide sequence ID" value="XM_001644921.1"/>
</dbReference>
<dbReference type="STRING" id="436907.A7TKV8"/>
<dbReference type="OrthoDB" id="3180714at2759"/>
<organism evidence="5">
    <name type="scientific">Vanderwaltozyma polyspora (strain ATCC 22028 / DSM 70294 / BCRC 21397 / CBS 2163 / NBRC 10782 / NRRL Y-8283 / UCD 57-17)</name>
    <name type="common">Kluyveromyces polysporus</name>
    <dbReference type="NCBI Taxonomy" id="436907"/>
    <lineage>
        <taxon>Eukaryota</taxon>
        <taxon>Fungi</taxon>
        <taxon>Dikarya</taxon>
        <taxon>Ascomycota</taxon>
        <taxon>Saccharomycotina</taxon>
        <taxon>Saccharomycetes</taxon>
        <taxon>Saccharomycetales</taxon>
        <taxon>Saccharomycetaceae</taxon>
        <taxon>Vanderwaltozyma</taxon>
    </lineage>
</organism>
<dbReference type="eggNOG" id="KOG2771">
    <property type="taxonomic scope" value="Eukaryota"/>
</dbReference>
<comment type="similarity">
    <text evidence="2">Belongs to the cytidine and deoxycytidylate deaminase family. ADAT3 subfamily.</text>
</comment>
<gene>
    <name evidence="4" type="ORF">Kpol_1025p33</name>
</gene>
<dbReference type="KEGG" id="vpo:Kpol_1025p33"/>
<reference evidence="4 5" key="1">
    <citation type="journal article" date="2007" name="Proc. Natl. Acad. Sci. U.S.A.">
        <title>Independent sorting-out of thousands of duplicated gene pairs in two yeast species descended from a whole-genome duplication.</title>
        <authorList>
            <person name="Scannell D.R."/>
            <person name="Frank A.C."/>
            <person name="Conant G.C."/>
            <person name="Byrne K.P."/>
            <person name="Woolfit M."/>
            <person name="Wolfe K.H."/>
        </authorList>
    </citation>
    <scope>NUCLEOTIDE SEQUENCE [LARGE SCALE GENOMIC DNA]</scope>
    <source>
        <strain evidence="5">ATCC 22028 / DSM 70294 / BCRC 21397 / CBS 2163 / NBRC 10782 / NRRL Y-8283 / UCD 57-17</strain>
    </source>
</reference>
<proteinExistence type="inferred from homology"/>